<dbReference type="AlphaFoldDB" id="A0A239AXJ9"/>
<dbReference type="Pfam" id="PF04149">
    <property type="entry name" value="DUF397"/>
    <property type="match status" value="1"/>
</dbReference>
<accession>A0A239AXJ9</accession>
<organism evidence="3 4">
    <name type="scientific">Actinacidiphila glaucinigra</name>
    <dbReference type="NCBI Taxonomy" id="235986"/>
    <lineage>
        <taxon>Bacteria</taxon>
        <taxon>Bacillati</taxon>
        <taxon>Actinomycetota</taxon>
        <taxon>Actinomycetes</taxon>
        <taxon>Kitasatosporales</taxon>
        <taxon>Streptomycetaceae</taxon>
        <taxon>Actinacidiphila</taxon>
    </lineage>
</organism>
<evidence type="ECO:0000259" key="2">
    <source>
        <dbReference type="Pfam" id="PF04149"/>
    </source>
</evidence>
<feature type="compositionally biased region" description="Polar residues" evidence="1">
    <location>
        <begin position="1"/>
        <end position="20"/>
    </location>
</feature>
<sequence>MAIQLGNTKAWTKSTRSQGNGACVEVASRTTSAVDVRDSKDPEGPALAFSPEAWSAFVADVGHGMYDLD</sequence>
<dbReference type="InterPro" id="IPR007278">
    <property type="entry name" value="DUF397"/>
</dbReference>
<keyword evidence="4" id="KW-1185">Reference proteome</keyword>
<dbReference type="OrthoDB" id="3482540at2"/>
<feature type="domain" description="DUF397" evidence="2">
    <location>
        <begin position="10"/>
        <end position="61"/>
    </location>
</feature>
<gene>
    <name evidence="3" type="ORF">SAMN05216252_102245</name>
</gene>
<dbReference type="Proteomes" id="UP000198280">
    <property type="component" value="Unassembled WGS sequence"/>
</dbReference>
<evidence type="ECO:0000256" key="1">
    <source>
        <dbReference type="SAM" id="MobiDB-lite"/>
    </source>
</evidence>
<feature type="region of interest" description="Disordered" evidence="1">
    <location>
        <begin position="1"/>
        <end position="23"/>
    </location>
</feature>
<reference evidence="3 4" key="1">
    <citation type="submission" date="2017-06" db="EMBL/GenBank/DDBJ databases">
        <authorList>
            <person name="Kim H.J."/>
            <person name="Triplett B.A."/>
        </authorList>
    </citation>
    <scope>NUCLEOTIDE SEQUENCE [LARGE SCALE GENOMIC DNA]</scope>
    <source>
        <strain evidence="3 4">CGMCC 4.1858</strain>
    </source>
</reference>
<dbReference type="EMBL" id="FZOF01000002">
    <property type="protein sequence ID" value="SNS00425.1"/>
    <property type="molecule type" value="Genomic_DNA"/>
</dbReference>
<evidence type="ECO:0000313" key="4">
    <source>
        <dbReference type="Proteomes" id="UP000198280"/>
    </source>
</evidence>
<protein>
    <recommendedName>
        <fullName evidence="2">DUF397 domain-containing protein</fullName>
    </recommendedName>
</protein>
<evidence type="ECO:0000313" key="3">
    <source>
        <dbReference type="EMBL" id="SNS00425.1"/>
    </source>
</evidence>
<proteinExistence type="predicted"/>
<dbReference type="RefSeq" id="WP_089222407.1">
    <property type="nucleotide sequence ID" value="NZ_FZOF01000002.1"/>
</dbReference>
<name>A0A239AXJ9_9ACTN</name>